<dbReference type="EMBL" id="MN744713">
    <property type="protein sequence ID" value="QOX06029.1"/>
    <property type="molecule type" value="Genomic_RNA"/>
</dbReference>
<protein>
    <submittedName>
        <fullName evidence="2">Capsid protein</fullName>
    </submittedName>
</protein>
<evidence type="ECO:0000313" key="2">
    <source>
        <dbReference type="EMBL" id="QOX06029.1"/>
    </source>
</evidence>
<evidence type="ECO:0000256" key="1">
    <source>
        <dbReference type="SAM" id="MobiDB-lite"/>
    </source>
</evidence>
<proteinExistence type="predicted"/>
<feature type="compositionally biased region" description="Polar residues" evidence="1">
    <location>
        <begin position="394"/>
        <end position="406"/>
    </location>
</feature>
<organism evidence="2">
    <name type="scientific">Lentinula edodes partitivirus 3</name>
    <dbReference type="NCBI Taxonomy" id="2491352"/>
    <lineage>
        <taxon>Viruses</taxon>
        <taxon>Riboviria</taxon>
        <taxon>Orthornavirae</taxon>
        <taxon>Pisuviricota</taxon>
        <taxon>Duplopiviricetes</taxon>
        <taxon>Durnavirales</taxon>
        <taxon>Partitiviridae</taxon>
    </lineage>
</organism>
<reference evidence="2" key="1">
    <citation type="submission" date="2019-11" db="EMBL/GenBank/DDBJ databases">
        <title>High-throughput sequencing reveals mycoviral diversity and a harmful negative-stranded RNA virus LeNSRV1 in edible mushroom Lentinula edodes.</title>
        <authorList>
            <person name="Guo M."/>
            <person name="Bian Y."/>
            <person name="Xu Z."/>
        </authorList>
    </citation>
    <scope>NUCLEOTIDE SEQUENCE</scope>
    <source>
        <strain evidence="2">Le41Z84</strain>
    </source>
</reference>
<accession>A0A7S6Z342</accession>
<sequence length="501" mass="54869">MSSSNNMVSAAPLPEGTAPLSKPGAVPDTTGRDIKAEQAQELAVDKAAATKKKNRFEVKPRTSVAPAPPSQPEYETLIYKTAVNNPPARLEYPRVSTYVPNFAFIFFLLNYMDYLMASTDKWTRNSQGWTPPLSQAYIGVLVYIQVIRCSISAGIADISMVSWYEAFCKLYPLKDLWIPGPLVAAFRAISAFEPTEDLSLGIVTPALPPAPGWSRARHYLLGNSHFAHLPNIRAFIDRHLTLSALAVNATRVPTEAAFFNDINGPLHRNSFFQVAPSSAILAALMKSPGMNFMTPGSFDLWKTASRLSPRLGLPTNLDQATTNVSNTWDAVMCLDQGHHWFGNVAAIMAKYCQFFNGSASLDSCSPTSSAAGALKLRIVTPDQGTSIFADAPETPQSGTHDNTQHGDANQMLHRTLLQSPTLVFDSQCAIKDMADLFLYAGGTWALNAHFDNANQLANRAGPFWDLGPNWWEDKGVQLAPGVLATVMREYHNDVRIPSHRQ</sequence>
<feature type="region of interest" description="Disordered" evidence="1">
    <location>
        <begin position="1"/>
        <end position="34"/>
    </location>
</feature>
<feature type="region of interest" description="Disordered" evidence="1">
    <location>
        <begin position="387"/>
        <end position="406"/>
    </location>
</feature>
<name>A0A7S6Z342_9VIRU</name>